<dbReference type="Proteomes" id="UP000189941">
    <property type="component" value="Unassembled WGS sequence"/>
</dbReference>
<feature type="transmembrane region" description="Helical" evidence="8">
    <location>
        <begin position="42"/>
        <end position="58"/>
    </location>
</feature>
<evidence type="ECO:0000313" key="10">
    <source>
        <dbReference type="Proteomes" id="UP000189941"/>
    </source>
</evidence>
<evidence type="ECO:0000256" key="5">
    <source>
        <dbReference type="ARBA" id="ARBA00022960"/>
    </source>
</evidence>
<dbReference type="InterPro" id="IPR007227">
    <property type="entry name" value="Cell_shape_determining_MreD"/>
</dbReference>
<keyword evidence="7 8" id="KW-0472">Membrane</keyword>
<keyword evidence="5" id="KW-0133">Cell shape</keyword>
<feature type="transmembrane region" description="Helical" evidence="8">
    <location>
        <begin position="141"/>
        <end position="163"/>
    </location>
</feature>
<dbReference type="EMBL" id="FUWO01000003">
    <property type="protein sequence ID" value="SJZ35255.1"/>
    <property type="molecule type" value="Genomic_DNA"/>
</dbReference>
<proteinExistence type="inferred from homology"/>
<feature type="transmembrane region" description="Helical" evidence="8">
    <location>
        <begin position="109"/>
        <end position="129"/>
    </location>
</feature>
<evidence type="ECO:0000256" key="1">
    <source>
        <dbReference type="ARBA" id="ARBA00004651"/>
    </source>
</evidence>
<dbReference type="OrthoDB" id="2148512at2"/>
<keyword evidence="10" id="KW-1185">Reference proteome</keyword>
<feature type="transmembrane region" description="Helical" evidence="8">
    <location>
        <begin position="12"/>
        <end position="36"/>
    </location>
</feature>
<evidence type="ECO:0000256" key="8">
    <source>
        <dbReference type="SAM" id="Phobius"/>
    </source>
</evidence>
<dbReference type="STRING" id="1121925.SAMN02746011_00458"/>
<sequence>MKINRDRRIKWFLPFFLFFSIIIDSALPAIFPVAFLGNDQTIVSHMALYILTLFAFYFRDESILINALIFGFLTDSYNTTILGIYASIYFIVTYLILKTKKFFPKNTILHMMLFIVAITITEFIVFVFYREVGYTIITLTEFLATQLWPTLIFNIVLSFLMYFPSKALLSWLGYENYIII</sequence>
<keyword evidence="4 8" id="KW-0812">Transmembrane</keyword>
<evidence type="ECO:0000256" key="4">
    <source>
        <dbReference type="ARBA" id="ARBA00022692"/>
    </source>
</evidence>
<protein>
    <submittedName>
        <fullName evidence="9">Rod shape-determining protein MreD</fullName>
    </submittedName>
</protein>
<accession>A0A1T4JYY6</accession>
<feature type="transmembrane region" description="Helical" evidence="8">
    <location>
        <begin position="79"/>
        <end position="97"/>
    </location>
</feature>
<evidence type="ECO:0000313" key="9">
    <source>
        <dbReference type="EMBL" id="SJZ35255.1"/>
    </source>
</evidence>
<organism evidence="9 10">
    <name type="scientific">Globicatella sulfidifaciens DSM 15739</name>
    <dbReference type="NCBI Taxonomy" id="1121925"/>
    <lineage>
        <taxon>Bacteria</taxon>
        <taxon>Bacillati</taxon>
        <taxon>Bacillota</taxon>
        <taxon>Bacilli</taxon>
        <taxon>Lactobacillales</taxon>
        <taxon>Aerococcaceae</taxon>
        <taxon>Globicatella</taxon>
    </lineage>
</organism>
<name>A0A1T4JYY6_9LACT</name>
<keyword evidence="3" id="KW-1003">Cell membrane</keyword>
<evidence type="ECO:0000256" key="2">
    <source>
        <dbReference type="ARBA" id="ARBA00007776"/>
    </source>
</evidence>
<comment type="subcellular location">
    <subcellularLocation>
        <location evidence="1">Cell membrane</location>
        <topology evidence="1">Multi-pass membrane protein</topology>
    </subcellularLocation>
</comment>
<keyword evidence="6 8" id="KW-1133">Transmembrane helix</keyword>
<dbReference type="GO" id="GO:0005886">
    <property type="term" value="C:plasma membrane"/>
    <property type="evidence" value="ECO:0007669"/>
    <property type="project" value="UniProtKB-SubCell"/>
</dbReference>
<dbReference type="Pfam" id="PF04093">
    <property type="entry name" value="MreD"/>
    <property type="match status" value="1"/>
</dbReference>
<evidence type="ECO:0000256" key="7">
    <source>
        <dbReference type="ARBA" id="ARBA00023136"/>
    </source>
</evidence>
<dbReference type="NCBIfam" id="TIGR03426">
    <property type="entry name" value="shape_MreD"/>
    <property type="match status" value="1"/>
</dbReference>
<reference evidence="10" key="1">
    <citation type="submission" date="2017-02" db="EMBL/GenBank/DDBJ databases">
        <authorList>
            <person name="Varghese N."/>
            <person name="Submissions S."/>
        </authorList>
    </citation>
    <scope>NUCLEOTIDE SEQUENCE [LARGE SCALE GENOMIC DNA]</scope>
    <source>
        <strain evidence="10">DSM 15739</strain>
    </source>
</reference>
<evidence type="ECO:0000256" key="6">
    <source>
        <dbReference type="ARBA" id="ARBA00022989"/>
    </source>
</evidence>
<evidence type="ECO:0000256" key="3">
    <source>
        <dbReference type="ARBA" id="ARBA00022475"/>
    </source>
</evidence>
<comment type="similarity">
    <text evidence="2">Belongs to the MreD family.</text>
</comment>
<dbReference type="GO" id="GO:0008360">
    <property type="term" value="P:regulation of cell shape"/>
    <property type="evidence" value="ECO:0007669"/>
    <property type="project" value="UniProtKB-KW"/>
</dbReference>
<dbReference type="RefSeq" id="WP_078755296.1">
    <property type="nucleotide sequence ID" value="NZ_FUWO01000003.1"/>
</dbReference>
<dbReference type="AlphaFoldDB" id="A0A1T4JYY6"/>
<gene>
    <name evidence="9" type="ORF">SAMN02746011_00458</name>
</gene>